<dbReference type="SUPFAM" id="SSF53720">
    <property type="entry name" value="ALDH-like"/>
    <property type="match status" value="1"/>
</dbReference>
<dbReference type="InterPro" id="IPR022695">
    <property type="entry name" value="Histidinol_DH_monofunct"/>
</dbReference>
<keyword evidence="3 5" id="KW-0862">Zinc</keyword>
<comment type="catalytic activity">
    <reaction evidence="5">
        <text>L-histidinol + 2 NAD(+) + H2O = L-histidine + 2 NADH + 3 H(+)</text>
        <dbReference type="Rhea" id="RHEA:20641"/>
        <dbReference type="ChEBI" id="CHEBI:15377"/>
        <dbReference type="ChEBI" id="CHEBI:15378"/>
        <dbReference type="ChEBI" id="CHEBI:57540"/>
        <dbReference type="ChEBI" id="CHEBI:57595"/>
        <dbReference type="ChEBI" id="CHEBI:57699"/>
        <dbReference type="ChEBI" id="CHEBI:57945"/>
        <dbReference type="EC" id="1.1.1.23"/>
    </reaction>
</comment>
<keyword evidence="5" id="KW-0028">Amino-acid biosynthesis</keyword>
<feature type="binding site" evidence="5">
    <location>
        <position position="220"/>
    </location>
    <ligand>
        <name>NAD(+)</name>
        <dbReference type="ChEBI" id="CHEBI:57540"/>
    </ligand>
</feature>
<dbReference type="Gene3D" id="1.20.5.1300">
    <property type="match status" value="1"/>
</dbReference>
<comment type="pathway">
    <text evidence="5">Amino-acid biosynthesis; L-histidine biosynthesis; L-histidine from 5-phospho-alpha-D-ribose 1-diphosphate: step 9/9.</text>
</comment>
<dbReference type="CDD" id="cd06572">
    <property type="entry name" value="Histidinol_dh"/>
    <property type="match status" value="1"/>
</dbReference>
<evidence type="ECO:0000313" key="9">
    <source>
        <dbReference type="Proteomes" id="UP001217044"/>
    </source>
</evidence>
<evidence type="ECO:0000256" key="6">
    <source>
        <dbReference type="PIRNR" id="PIRNR000099"/>
    </source>
</evidence>
<comment type="cofactor">
    <cofactor evidence="5">
        <name>Zn(2+)</name>
        <dbReference type="ChEBI" id="CHEBI:29105"/>
    </cofactor>
    <text evidence="5">Binds 1 zinc ion per subunit.</text>
</comment>
<evidence type="ECO:0000256" key="5">
    <source>
        <dbReference type="HAMAP-Rule" id="MF_01024"/>
    </source>
</evidence>
<gene>
    <name evidence="5 8" type="primary">hisD</name>
    <name evidence="8" type="ORF">M8445_02285</name>
</gene>
<dbReference type="PROSITE" id="PS00611">
    <property type="entry name" value="HISOL_DEHYDROGENASE"/>
    <property type="match status" value="1"/>
</dbReference>
<evidence type="ECO:0000256" key="7">
    <source>
        <dbReference type="RuleBase" id="RU004175"/>
    </source>
</evidence>
<dbReference type="RefSeq" id="WP_273989365.1">
    <property type="nucleotide sequence ID" value="NZ_BAABQT010000001.1"/>
</dbReference>
<comment type="similarity">
    <text evidence="1 5 6 7">Belongs to the histidinol dehydrogenase family.</text>
</comment>
<sequence length="440" mass="46437">MQVLQGPDARRALTRTFNDLPVPDAVLARIEATFGEALTPTQVVERIVADVRERGDDALRDWTERLDGARPEALAVSADDLNAASVPADLHAAILTAITRVRAFYEQQPAHGFLNHGPDGALGQLVRPLARVGVYVPGGLAPLISTLIHTAVPAQVAGVTDIVITTPPARDGSVHPAILVAARELGLTQVYRAGGAQAIAALAYGTASIPAVDKIAGPGNLFVVIAKRLVYGQTGIESLPGPTETLVVADDSADPRHVAADLLAQAEHNGAEPVLVSTSRDLLMRVQAELNAQLEALPEPNRGWARDSVSARMKVVLAATLDEALELSNLYAPEHLCLLTRDPWSLLGQVQRAGGVFIGEYSMEALGDYVAGPSHVMPTGGTARFMSPVNVRDFQNIISVVGLTEGTLRRIGPAGATLARAEGLEAHARAIESRLPRDPS</sequence>
<feature type="binding site" evidence="5">
    <location>
        <position position="243"/>
    </location>
    <ligand>
        <name>substrate</name>
    </ligand>
</feature>
<dbReference type="GO" id="GO:0004399">
    <property type="term" value="F:histidinol dehydrogenase activity"/>
    <property type="evidence" value="ECO:0007669"/>
    <property type="project" value="UniProtKB-EC"/>
</dbReference>
<feature type="binding site" evidence="5">
    <location>
        <position position="265"/>
    </location>
    <ligand>
        <name>substrate</name>
    </ligand>
</feature>
<dbReference type="PANTHER" id="PTHR21256">
    <property type="entry name" value="HISTIDINOL DEHYDROGENASE HDH"/>
    <property type="match status" value="1"/>
</dbReference>
<organism evidence="8 9">
    <name type="scientific">Deinococcus aquaticus</name>
    <dbReference type="NCBI Taxonomy" id="328692"/>
    <lineage>
        <taxon>Bacteria</taxon>
        <taxon>Thermotogati</taxon>
        <taxon>Deinococcota</taxon>
        <taxon>Deinococci</taxon>
        <taxon>Deinococcales</taxon>
        <taxon>Deinococcaceae</taxon>
        <taxon>Deinococcus</taxon>
    </lineage>
</organism>
<keyword evidence="5" id="KW-0520">NAD</keyword>
<dbReference type="PANTHER" id="PTHR21256:SF2">
    <property type="entry name" value="HISTIDINE BIOSYNTHESIS TRIFUNCTIONAL PROTEIN"/>
    <property type="match status" value="1"/>
</dbReference>
<feature type="binding site" evidence="5">
    <location>
        <position position="268"/>
    </location>
    <ligand>
        <name>Zn(2+)</name>
        <dbReference type="ChEBI" id="CHEBI:29105"/>
    </ligand>
</feature>
<dbReference type="InterPro" id="IPR001692">
    <property type="entry name" value="Histidinol_DH_CS"/>
</dbReference>
<feature type="active site" description="Proton acceptor" evidence="5">
    <location>
        <position position="334"/>
    </location>
</feature>
<keyword evidence="9" id="KW-1185">Reference proteome</keyword>
<keyword evidence="4 5" id="KW-0560">Oxidoreductase</keyword>
<keyword evidence="2 5" id="KW-0479">Metal-binding</keyword>
<dbReference type="HAMAP" id="MF_01024">
    <property type="entry name" value="HisD"/>
    <property type="match status" value="1"/>
</dbReference>
<evidence type="ECO:0000313" key="8">
    <source>
        <dbReference type="EMBL" id="WDA59063.1"/>
    </source>
</evidence>
<evidence type="ECO:0000256" key="2">
    <source>
        <dbReference type="ARBA" id="ARBA00022723"/>
    </source>
</evidence>
<dbReference type="EC" id="1.1.1.23" evidence="5"/>
<evidence type="ECO:0000256" key="4">
    <source>
        <dbReference type="ARBA" id="ARBA00023002"/>
    </source>
</evidence>
<dbReference type="InterPro" id="IPR012131">
    <property type="entry name" value="Hstdl_DH"/>
</dbReference>
<feature type="binding site" evidence="5">
    <location>
        <position position="368"/>
    </location>
    <ligand>
        <name>Zn(2+)</name>
        <dbReference type="ChEBI" id="CHEBI:29105"/>
    </ligand>
</feature>
<dbReference type="PIRSF" id="PIRSF000099">
    <property type="entry name" value="Histidinol_dh"/>
    <property type="match status" value="1"/>
</dbReference>
<comment type="function">
    <text evidence="5">Catalyzes the sequential NAD-dependent oxidations of L-histidinol to L-histidinaldehyde and then to L-histidine.</text>
</comment>
<feature type="binding site" evidence="5">
    <location>
        <position position="268"/>
    </location>
    <ligand>
        <name>substrate</name>
    </ligand>
</feature>
<feature type="binding site" evidence="5">
    <location>
        <position position="368"/>
    </location>
    <ligand>
        <name>substrate</name>
    </ligand>
</feature>
<dbReference type="Proteomes" id="UP001217044">
    <property type="component" value="Chromosome"/>
</dbReference>
<feature type="binding site" evidence="5">
    <location>
        <position position="197"/>
    </location>
    <ligand>
        <name>NAD(+)</name>
        <dbReference type="ChEBI" id="CHEBI:57540"/>
    </ligand>
</feature>
<feature type="binding site" evidence="5">
    <location>
        <position position="427"/>
    </location>
    <ligand>
        <name>substrate</name>
    </ligand>
</feature>
<accession>A0ABY7V4N4</accession>
<evidence type="ECO:0000256" key="1">
    <source>
        <dbReference type="ARBA" id="ARBA00010178"/>
    </source>
</evidence>
<dbReference type="Pfam" id="PF00815">
    <property type="entry name" value="Histidinol_dh"/>
    <property type="match status" value="1"/>
</dbReference>
<name>A0ABY7V4N4_9DEIO</name>
<keyword evidence="5" id="KW-0368">Histidine biosynthesis</keyword>
<dbReference type="PRINTS" id="PR00083">
    <property type="entry name" value="HOLDHDRGNASE"/>
</dbReference>
<reference evidence="8 9" key="1">
    <citation type="submission" date="2022-12" db="EMBL/GenBank/DDBJ databases">
        <title>Genome Sequence of Deinococcus aquaticus Type Strain PB314.</title>
        <authorList>
            <person name="Albert C."/>
            <person name="Hill J."/>
            <person name="Boren L."/>
            <person name="Scholz-Ng S."/>
            <person name="Fatema N."/>
            <person name="Grosso R."/>
            <person name="Soboslay E."/>
            <person name="Tuohy J."/>
        </authorList>
    </citation>
    <scope>NUCLEOTIDE SEQUENCE [LARGE SCALE GENOMIC DNA]</scope>
    <source>
        <strain evidence="8 9">PB-314</strain>
    </source>
</reference>
<feature type="binding site" evidence="5">
    <location>
        <position position="335"/>
    </location>
    <ligand>
        <name>substrate</name>
    </ligand>
</feature>
<feature type="active site" description="Proton acceptor" evidence="5">
    <location>
        <position position="335"/>
    </location>
</feature>
<feature type="binding site" evidence="5">
    <location>
        <position position="427"/>
    </location>
    <ligand>
        <name>Zn(2+)</name>
        <dbReference type="ChEBI" id="CHEBI:29105"/>
    </ligand>
</feature>
<proteinExistence type="inferred from homology"/>
<protein>
    <recommendedName>
        <fullName evidence="5">Histidinol dehydrogenase</fullName>
        <shortName evidence="5">HDH</shortName>
        <ecNumber evidence="5">1.1.1.23</ecNumber>
    </recommendedName>
</protein>
<dbReference type="InterPro" id="IPR016161">
    <property type="entry name" value="Ald_DH/histidinol_DH"/>
</dbReference>
<feature type="binding site" evidence="5">
    <location>
        <position position="422"/>
    </location>
    <ligand>
        <name>substrate</name>
    </ligand>
</feature>
<feature type="binding site" evidence="5">
    <location>
        <position position="135"/>
    </location>
    <ligand>
        <name>NAD(+)</name>
        <dbReference type="ChEBI" id="CHEBI:57540"/>
    </ligand>
</feature>
<feature type="binding site" evidence="5">
    <location>
        <position position="265"/>
    </location>
    <ligand>
        <name>Zn(2+)</name>
        <dbReference type="ChEBI" id="CHEBI:29105"/>
    </ligand>
</feature>
<dbReference type="Gene3D" id="3.40.50.1980">
    <property type="entry name" value="Nitrogenase molybdenum iron protein domain"/>
    <property type="match status" value="2"/>
</dbReference>
<evidence type="ECO:0000256" key="3">
    <source>
        <dbReference type="ARBA" id="ARBA00022833"/>
    </source>
</evidence>
<dbReference type="EMBL" id="CP115165">
    <property type="protein sequence ID" value="WDA59063.1"/>
    <property type="molecule type" value="Genomic_DNA"/>
</dbReference>
<dbReference type="NCBIfam" id="TIGR00069">
    <property type="entry name" value="hisD"/>
    <property type="match status" value="1"/>
</dbReference>